<comment type="caution">
    <text evidence="2">The sequence shown here is derived from an EMBL/GenBank/DDBJ whole genome shotgun (WGS) entry which is preliminary data.</text>
</comment>
<keyword evidence="3" id="KW-1185">Reference proteome</keyword>
<dbReference type="Proteomes" id="UP000286997">
    <property type="component" value="Unassembled WGS sequence"/>
</dbReference>
<dbReference type="EMBL" id="SACP01000009">
    <property type="protein sequence ID" value="RVU18391.1"/>
    <property type="molecule type" value="Genomic_DNA"/>
</dbReference>
<organism evidence="2 3">
    <name type="scientific">Methylobacterium oryzihabitans</name>
    <dbReference type="NCBI Taxonomy" id="2499852"/>
    <lineage>
        <taxon>Bacteria</taxon>
        <taxon>Pseudomonadati</taxon>
        <taxon>Pseudomonadota</taxon>
        <taxon>Alphaproteobacteria</taxon>
        <taxon>Hyphomicrobiales</taxon>
        <taxon>Methylobacteriaceae</taxon>
        <taxon>Methylobacterium</taxon>
    </lineage>
</organism>
<evidence type="ECO:0000313" key="2">
    <source>
        <dbReference type="EMBL" id="RVU18391.1"/>
    </source>
</evidence>
<dbReference type="RefSeq" id="WP_127728821.1">
    <property type="nucleotide sequence ID" value="NZ_SACP01000009.1"/>
</dbReference>
<dbReference type="OrthoDB" id="5609383at2"/>
<dbReference type="AlphaFoldDB" id="A0A437P817"/>
<evidence type="ECO:0008006" key="4">
    <source>
        <dbReference type="Google" id="ProtNLM"/>
    </source>
</evidence>
<protein>
    <recommendedName>
        <fullName evidence="4">MxaH protein</fullName>
    </recommendedName>
</protein>
<accession>A0A437P817</accession>
<proteinExistence type="predicted"/>
<name>A0A437P817_9HYPH</name>
<evidence type="ECO:0000256" key="1">
    <source>
        <dbReference type="SAM" id="MobiDB-lite"/>
    </source>
</evidence>
<reference evidence="2 3" key="1">
    <citation type="submission" date="2019-01" db="EMBL/GenBank/DDBJ databases">
        <authorList>
            <person name="Chen W.-M."/>
        </authorList>
    </citation>
    <scope>NUCLEOTIDE SEQUENCE [LARGE SCALE GENOMIC DNA]</scope>
    <source>
        <strain evidence="2 3">TER-1</strain>
    </source>
</reference>
<sequence>MSLGSAAERGSAALVLVVLAACGDEPAREEARDEPPAAIVARRDDGARSDWLTPDDRTDPARWLAARAAGRTSPPGDAAVASLQAALARARPHFIEDPRMIANRTAQVASMMTNAPAPDTLIAGLTTVAAPTGRRQLYGSLCQQYVTLRAGGADHDAALDRLRRSYGTQTTGVPTAR</sequence>
<feature type="region of interest" description="Disordered" evidence="1">
    <location>
        <begin position="26"/>
        <end position="58"/>
    </location>
</feature>
<gene>
    <name evidence="2" type="ORF">EOE48_10865</name>
</gene>
<evidence type="ECO:0000313" key="3">
    <source>
        <dbReference type="Proteomes" id="UP000286997"/>
    </source>
</evidence>